<feature type="domain" description="YcaO" evidence="1">
    <location>
        <begin position="75"/>
        <end position="448"/>
    </location>
</feature>
<sequence>MRRGKSEDVSAPELRRIASLVSPYGLVSRTTAVPATEGDPAFAVHVSSIGDPSQVLTSLRGWRNSGDMGNVNGVGSALDGERARLVSIAEALERYSVCSWHDDDLVVAAEAELTEECVSPQRWPRCSESEFARDDCGLVPYDPSVPIRWARAWSLTRRRSVLVPAVAVHLHMTPQSPSELFTRGVTTGAAVHSDLRSAVLGGLLEVVERDALSLSWLQRLPLPELSIDPEALDADTRAHYETGSSGHLSIRVFDATTDFGIPVLYAIQLADHEPSLAQIVCATCDLDPRRALGKLYRELAALRIALRDHVRRGPVDRPDDGTVSVIGSAAYNASRDRRHVFAHLLEGERPLRSIDALPGLPAGADPLGTAVSRLAERGAEVLAVDITTDEARQVGMHAVKVLVPEAVPLSFIHSERYLATPRLYAAPTAMGHERRAGESVNPEPQPFA</sequence>
<name>A0A387HIU7_9ACTN</name>
<evidence type="ECO:0000313" key="2">
    <source>
        <dbReference type="EMBL" id="AYG80732.1"/>
    </source>
</evidence>
<reference evidence="2 3" key="1">
    <citation type="submission" date="2018-10" db="EMBL/GenBank/DDBJ databases">
        <title>Relationship between Morphology and Antimicrobial Activity in Streptomyces.</title>
        <authorList>
            <person name="Kang H.J."/>
            <person name="Kim S.B."/>
        </authorList>
    </citation>
    <scope>NUCLEOTIDE SEQUENCE [LARGE SCALE GENOMIC DNA]</scope>
    <source>
        <strain evidence="2 3">BH38</strain>
    </source>
</reference>
<dbReference type="PANTHER" id="PTHR37809:SF1">
    <property type="entry name" value="RIBOSOMAL PROTEIN S12 METHYLTHIOTRANSFERASE ACCESSORY FACTOR YCAO"/>
    <property type="match status" value="1"/>
</dbReference>
<organism evidence="2 3">
    <name type="scientific">Streptomyces hundungensis</name>
    <dbReference type="NCBI Taxonomy" id="1077946"/>
    <lineage>
        <taxon>Bacteria</taxon>
        <taxon>Bacillati</taxon>
        <taxon>Actinomycetota</taxon>
        <taxon>Actinomycetes</taxon>
        <taxon>Kitasatosporales</taxon>
        <taxon>Streptomycetaceae</taxon>
        <taxon>Streptomyces</taxon>
    </lineage>
</organism>
<accession>A0A387HIU7</accession>
<protein>
    <recommendedName>
        <fullName evidence="1">YcaO domain-containing protein</fullName>
    </recommendedName>
</protein>
<dbReference type="InterPro" id="IPR027624">
    <property type="entry name" value="TOMM_cyclo_SagD"/>
</dbReference>
<dbReference type="Gene3D" id="3.30.1330.230">
    <property type="match status" value="1"/>
</dbReference>
<dbReference type="Proteomes" id="UP000271554">
    <property type="component" value="Chromosome"/>
</dbReference>
<dbReference type="AlphaFoldDB" id="A0A387HIU7"/>
<dbReference type="EMBL" id="CP032698">
    <property type="protein sequence ID" value="AYG80732.1"/>
    <property type="molecule type" value="Genomic_DNA"/>
</dbReference>
<keyword evidence="3" id="KW-1185">Reference proteome</keyword>
<dbReference type="PANTHER" id="PTHR37809">
    <property type="entry name" value="RIBOSOMAL PROTEIN S12 METHYLTHIOTRANSFERASE ACCESSORY FACTOR YCAO"/>
    <property type="match status" value="1"/>
</dbReference>
<dbReference type="Pfam" id="PF02624">
    <property type="entry name" value="YcaO"/>
    <property type="match status" value="1"/>
</dbReference>
<evidence type="ECO:0000259" key="1">
    <source>
        <dbReference type="PROSITE" id="PS51664"/>
    </source>
</evidence>
<dbReference type="NCBIfam" id="TIGR03604">
    <property type="entry name" value="TOMM_cyclo_SagD"/>
    <property type="match status" value="1"/>
</dbReference>
<evidence type="ECO:0000313" key="3">
    <source>
        <dbReference type="Proteomes" id="UP000271554"/>
    </source>
</evidence>
<dbReference type="PROSITE" id="PS51664">
    <property type="entry name" value="YCAO"/>
    <property type="match status" value="1"/>
</dbReference>
<dbReference type="OrthoDB" id="2379922at2"/>
<dbReference type="KEGG" id="shun:DWB77_02870"/>
<dbReference type="Gene3D" id="3.30.40.250">
    <property type="match status" value="1"/>
</dbReference>
<dbReference type="InterPro" id="IPR003776">
    <property type="entry name" value="YcaO-like_dom"/>
</dbReference>
<dbReference type="Gene3D" id="3.30.160.660">
    <property type="match status" value="1"/>
</dbReference>
<gene>
    <name evidence="2" type="ORF">DWB77_02870</name>
</gene>
<proteinExistence type="predicted"/>